<comment type="caution">
    <text evidence="2">The sequence shown here is derived from an EMBL/GenBank/DDBJ whole genome shotgun (WGS) entry which is preliminary data.</text>
</comment>
<dbReference type="EMBL" id="CAJJDN010000007">
    <property type="protein sequence ID" value="CAD8053485.1"/>
    <property type="molecule type" value="Genomic_DNA"/>
</dbReference>
<proteinExistence type="predicted"/>
<evidence type="ECO:0008006" key="4">
    <source>
        <dbReference type="Google" id="ProtNLM"/>
    </source>
</evidence>
<keyword evidence="1" id="KW-0812">Transmembrane</keyword>
<sequence length="258" mass="30519">MINNSLLSEEIDLSKASIRNDKEIVLMQSAMRYKTIKNNLQLVMILNFICLVGTTFAMAFYQWFLIVLPPNDTRIWLNLLYVYDKVVEKYMSYKTYEKSQQNFCNYISNLSQQQCLHELEILESIGIFCFCCILVSLVFLSYDIIRLKHLLKAFEQQQKYESRLKGVIVYSIIIFGQSISLLVYFFTTVFLKSLKQIETHFGTSFWVNLFCCISLIIFAIYYRKSKGRILRFQIMEKLINQELAEESINQQESSEMHF</sequence>
<reference evidence="2" key="1">
    <citation type="submission" date="2021-01" db="EMBL/GenBank/DDBJ databases">
        <authorList>
            <consortium name="Genoscope - CEA"/>
            <person name="William W."/>
        </authorList>
    </citation>
    <scope>NUCLEOTIDE SEQUENCE</scope>
</reference>
<dbReference type="OrthoDB" id="296623at2759"/>
<feature type="transmembrane region" description="Helical" evidence="1">
    <location>
        <begin position="166"/>
        <end position="191"/>
    </location>
</feature>
<keyword evidence="3" id="KW-1185">Reference proteome</keyword>
<evidence type="ECO:0000313" key="2">
    <source>
        <dbReference type="EMBL" id="CAD8053485.1"/>
    </source>
</evidence>
<keyword evidence="1" id="KW-1133">Transmembrane helix</keyword>
<feature type="transmembrane region" description="Helical" evidence="1">
    <location>
        <begin position="203"/>
        <end position="222"/>
    </location>
</feature>
<dbReference type="AlphaFoldDB" id="A0A8S1KHL7"/>
<name>A0A8S1KHL7_9CILI</name>
<evidence type="ECO:0000313" key="3">
    <source>
        <dbReference type="Proteomes" id="UP000692954"/>
    </source>
</evidence>
<feature type="transmembrane region" description="Helical" evidence="1">
    <location>
        <begin position="42"/>
        <end position="64"/>
    </location>
</feature>
<evidence type="ECO:0000256" key="1">
    <source>
        <dbReference type="SAM" id="Phobius"/>
    </source>
</evidence>
<keyword evidence="1" id="KW-0472">Membrane</keyword>
<protein>
    <recommendedName>
        <fullName evidence="4">Transmembrane protein</fullName>
    </recommendedName>
</protein>
<dbReference type="Proteomes" id="UP000692954">
    <property type="component" value="Unassembled WGS sequence"/>
</dbReference>
<accession>A0A8S1KHL7</accession>
<gene>
    <name evidence="2" type="ORF">PSON_ATCC_30995.1.T0070366</name>
</gene>
<organism evidence="2 3">
    <name type="scientific">Paramecium sonneborni</name>
    <dbReference type="NCBI Taxonomy" id="65129"/>
    <lineage>
        <taxon>Eukaryota</taxon>
        <taxon>Sar</taxon>
        <taxon>Alveolata</taxon>
        <taxon>Ciliophora</taxon>
        <taxon>Intramacronucleata</taxon>
        <taxon>Oligohymenophorea</taxon>
        <taxon>Peniculida</taxon>
        <taxon>Parameciidae</taxon>
        <taxon>Paramecium</taxon>
    </lineage>
</organism>
<feature type="transmembrane region" description="Helical" evidence="1">
    <location>
        <begin position="125"/>
        <end position="145"/>
    </location>
</feature>